<dbReference type="EMBL" id="JACIBS010000001">
    <property type="protein sequence ID" value="MBB3664543.1"/>
    <property type="molecule type" value="Genomic_DNA"/>
</dbReference>
<dbReference type="Proteomes" id="UP000564573">
    <property type="component" value="Unassembled WGS sequence"/>
</dbReference>
<feature type="compositionally biased region" description="Polar residues" evidence="1">
    <location>
        <begin position="61"/>
        <end position="70"/>
    </location>
</feature>
<proteinExistence type="predicted"/>
<comment type="caution">
    <text evidence="2">The sequence shown here is derived from an EMBL/GenBank/DDBJ whole genome shotgun (WGS) entry which is preliminary data.</text>
</comment>
<feature type="region of interest" description="Disordered" evidence="1">
    <location>
        <begin position="61"/>
        <end position="89"/>
    </location>
</feature>
<dbReference type="AlphaFoldDB" id="A0A839XVI1"/>
<keyword evidence="3" id="KW-1185">Reference proteome</keyword>
<reference evidence="2 3" key="1">
    <citation type="submission" date="2020-08" db="EMBL/GenBank/DDBJ databases">
        <title>Sequencing the genomes of 1000 actinobacteria strains.</title>
        <authorList>
            <person name="Klenk H.-P."/>
        </authorList>
    </citation>
    <scope>NUCLEOTIDE SEQUENCE [LARGE SCALE GENOMIC DNA]</scope>
    <source>
        <strain evidence="2 3">DSM 45267</strain>
    </source>
</reference>
<organism evidence="2 3">
    <name type="scientific">Prauserella sediminis</name>
    <dbReference type="NCBI Taxonomy" id="577680"/>
    <lineage>
        <taxon>Bacteria</taxon>
        <taxon>Bacillati</taxon>
        <taxon>Actinomycetota</taxon>
        <taxon>Actinomycetes</taxon>
        <taxon>Pseudonocardiales</taxon>
        <taxon>Pseudonocardiaceae</taxon>
        <taxon>Prauserella</taxon>
        <taxon>Prauserella salsuginis group</taxon>
    </lineage>
</organism>
<evidence type="ECO:0000256" key="1">
    <source>
        <dbReference type="SAM" id="MobiDB-lite"/>
    </source>
</evidence>
<protein>
    <submittedName>
        <fullName evidence="2">Uncharacterized protein</fullName>
    </submittedName>
</protein>
<gene>
    <name evidence="2" type="ORF">FB384_003447</name>
</gene>
<evidence type="ECO:0000313" key="2">
    <source>
        <dbReference type="EMBL" id="MBB3664543.1"/>
    </source>
</evidence>
<evidence type="ECO:0000313" key="3">
    <source>
        <dbReference type="Proteomes" id="UP000564573"/>
    </source>
</evidence>
<name>A0A839XVI1_9PSEU</name>
<sequence>MSGIDLLSEGLRIAVIDQRDDRVDEVSRDRCSGRADGGAHGTYVVATPPYFGEFVLQDRTSVTRESSNPTPAGWWRTSKPGAATTSGPA</sequence>
<accession>A0A839XVI1</accession>
<dbReference type="RefSeq" id="WP_183784314.1">
    <property type="nucleotide sequence ID" value="NZ_JACIBS010000001.1"/>
</dbReference>